<feature type="transmembrane region" description="Helical" evidence="8">
    <location>
        <begin position="269"/>
        <end position="290"/>
    </location>
</feature>
<dbReference type="PANTHER" id="PTHR31595">
    <property type="entry name" value="LONG-CHAIN-ALCOHOL O-FATTY-ACYLTRANSFERASE 3-RELATED"/>
    <property type="match status" value="1"/>
</dbReference>
<feature type="transmembrane region" description="Helical" evidence="8">
    <location>
        <begin position="61"/>
        <end position="78"/>
    </location>
</feature>
<dbReference type="GO" id="GO:0016020">
    <property type="term" value="C:membrane"/>
    <property type="evidence" value="ECO:0007669"/>
    <property type="project" value="UniProtKB-SubCell"/>
</dbReference>
<evidence type="ECO:0000256" key="3">
    <source>
        <dbReference type="ARBA" id="ARBA00022679"/>
    </source>
</evidence>
<feature type="transmembrane region" description="Helical" evidence="8">
    <location>
        <begin position="90"/>
        <end position="112"/>
    </location>
</feature>
<dbReference type="InterPro" id="IPR032805">
    <property type="entry name" value="Wax_synthase_dom"/>
</dbReference>
<dbReference type="OrthoDB" id="2796277at2759"/>
<keyword evidence="4 8" id="KW-0812">Transmembrane</keyword>
<feature type="transmembrane region" description="Helical" evidence="8">
    <location>
        <begin position="418"/>
        <end position="440"/>
    </location>
</feature>
<dbReference type="InterPro" id="IPR044851">
    <property type="entry name" value="Wax_synthase"/>
</dbReference>
<feature type="compositionally biased region" description="Polar residues" evidence="7">
    <location>
        <begin position="153"/>
        <end position="171"/>
    </location>
</feature>
<accession>A0A1J7J4U7</accession>
<proteinExistence type="inferred from homology"/>
<evidence type="ECO:0000256" key="1">
    <source>
        <dbReference type="ARBA" id="ARBA00004141"/>
    </source>
</evidence>
<evidence type="ECO:0000256" key="5">
    <source>
        <dbReference type="ARBA" id="ARBA00022989"/>
    </source>
</evidence>
<keyword evidence="11" id="KW-1185">Reference proteome</keyword>
<evidence type="ECO:0000256" key="2">
    <source>
        <dbReference type="ARBA" id="ARBA00007282"/>
    </source>
</evidence>
<feature type="transmembrane region" description="Helical" evidence="8">
    <location>
        <begin position="452"/>
        <end position="474"/>
    </location>
</feature>
<protein>
    <recommendedName>
        <fullName evidence="9">Wax synthase domain-containing protein</fullName>
    </recommendedName>
</protein>
<dbReference type="GO" id="GO:0008374">
    <property type="term" value="F:O-acyltransferase activity"/>
    <property type="evidence" value="ECO:0007669"/>
    <property type="project" value="InterPro"/>
</dbReference>
<dbReference type="PANTHER" id="PTHR31595:SF67">
    <property type="entry name" value="WAX SYNTHASE DOMAIN-CONTAINING PROTEIN"/>
    <property type="match status" value="1"/>
</dbReference>
<dbReference type="InParanoid" id="A0A1J7J4U7"/>
<feature type="domain" description="Wax synthase" evidence="9">
    <location>
        <begin position="362"/>
        <end position="453"/>
    </location>
</feature>
<feature type="region of interest" description="Disordered" evidence="7">
    <location>
        <begin position="128"/>
        <end position="175"/>
    </location>
</feature>
<dbReference type="EMBL" id="KV875093">
    <property type="protein sequence ID" value="OIW34485.1"/>
    <property type="molecule type" value="Genomic_DNA"/>
</dbReference>
<dbReference type="AlphaFoldDB" id="A0A1J7J4U7"/>
<feature type="transmembrane region" description="Helical" evidence="8">
    <location>
        <begin position="310"/>
        <end position="334"/>
    </location>
</feature>
<reference evidence="10 11" key="1">
    <citation type="submission" date="2016-10" db="EMBL/GenBank/DDBJ databases">
        <title>Draft genome sequence of Coniochaeta ligniaria NRRL30616, a lignocellulolytic fungus for bioabatement of inhibitors in plant biomass hydrolysates.</title>
        <authorList>
            <consortium name="DOE Joint Genome Institute"/>
            <person name="Jimenez D.J."/>
            <person name="Hector R.E."/>
            <person name="Riley R."/>
            <person name="Sun H."/>
            <person name="Grigoriev I.V."/>
            <person name="Van Elsas J.D."/>
            <person name="Nichols N.N."/>
        </authorList>
    </citation>
    <scope>NUCLEOTIDE SEQUENCE [LARGE SCALE GENOMIC DNA]</scope>
    <source>
        <strain evidence="10 11">NRRL 30616</strain>
    </source>
</reference>
<evidence type="ECO:0000259" key="9">
    <source>
        <dbReference type="Pfam" id="PF13813"/>
    </source>
</evidence>
<keyword evidence="6 8" id="KW-0472">Membrane</keyword>
<evidence type="ECO:0000256" key="7">
    <source>
        <dbReference type="SAM" id="MobiDB-lite"/>
    </source>
</evidence>
<keyword evidence="3" id="KW-0808">Transferase</keyword>
<dbReference type="GO" id="GO:0006629">
    <property type="term" value="P:lipid metabolic process"/>
    <property type="evidence" value="ECO:0007669"/>
    <property type="project" value="InterPro"/>
</dbReference>
<gene>
    <name evidence="10" type="ORF">CONLIGDRAFT_688336</name>
</gene>
<keyword evidence="5 8" id="KW-1133">Transmembrane helix</keyword>
<evidence type="ECO:0000256" key="4">
    <source>
        <dbReference type="ARBA" id="ARBA00022692"/>
    </source>
</evidence>
<evidence type="ECO:0000256" key="8">
    <source>
        <dbReference type="SAM" id="Phobius"/>
    </source>
</evidence>
<organism evidence="10 11">
    <name type="scientific">Coniochaeta ligniaria NRRL 30616</name>
    <dbReference type="NCBI Taxonomy" id="1408157"/>
    <lineage>
        <taxon>Eukaryota</taxon>
        <taxon>Fungi</taxon>
        <taxon>Dikarya</taxon>
        <taxon>Ascomycota</taxon>
        <taxon>Pezizomycotina</taxon>
        <taxon>Sordariomycetes</taxon>
        <taxon>Sordariomycetidae</taxon>
        <taxon>Coniochaetales</taxon>
        <taxon>Coniochaetaceae</taxon>
        <taxon>Coniochaeta</taxon>
    </lineage>
</organism>
<name>A0A1J7J4U7_9PEZI</name>
<comment type="subcellular location">
    <subcellularLocation>
        <location evidence="1">Membrane</location>
        <topology evidence="1">Multi-pass membrane protein</topology>
    </subcellularLocation>
</comment>
<sequence>MATHITPETNLGLYHREYLKAQFKADIAAGTARPLVVPLDLFGIFLIPLIYLCIPHTRRPWLYRMRFAVVALMAWLNWNMMARASSTNMAAAYATGLAAAWGTLWGMTLLIWTRPQFEAERVERRVRRGAAESNGSASGENPVANGALRQRHTTSAPSKSQETTEPPSQSAAPDETVATALSSGYEYYWQSYPSTGPLSTRLNWALDHITSFRGPGWTTGISSIPSFRHPSKPQSESPVDLSSIPPRTKTGYARCSTRRSFLRNRLGRMALACALLDICTVLMLRDPYFILGPDYAPHPLPSYLSPLPPALLSITRSLTALTAIIAALYPFFVLDQVLHFLLSHSHPSLLRLSGARADLWQYPDVFGSFATNVLDHGLAGFWGGWWHQTFRGAFVAPTNWMVRQGYLPRDRRHPLTKLVGAAVAFGQSGVLHAAGSYTALSRTARPWSPPVFFLGSLGGVLVQAGWDAVVGRGVRRRCPRWVRRGANLGFVVVWLHVTGGWFVDDLCRAGVWLYEPLPFSPLRALGMGLPGDGAWRWDGDVMPRLWVGRRWWESGIAL</sequence>
<dbReference type="Proteomes" id="UP000182658">
    <property type="component" value="Unassembled WGS sequence"/>
</dbReference>
<dbReference type="Pfam" id="PF13813">
    <property type="entry name" value="MBOAT_2"/>
    <property type="match status" value="1"/>
</dbReference>
<evidence type="ECO:0000313" key="10">
    <source>
        <dbReference type="EMBL" id="OIW34485.1"/>
    </source>
</evidence>
<feature type="region of interest" description="Disordered" evidence="7">
    <location>
        <begin position="223"/>
        <end position="243"/>
    </location>
</feature>
<comment type="similarity">
    <text evidence="2">Belongs to the wax synthase family.</text>
</comment>
<feature type="transmembrane region" description="Helical" evidence="8">
    <location>
        <begin position="35"/>
        <end position="54"/>
    </location>
</feature>
<evidence type="ECO:0000313" key="11">
    <source>
        <dbReference type="Proteomes" id="UP000182658"/>
    </source>
</evidence>
<feature type="transmembrane region" description="Helical" evidence="8">
    <location>
        <begin position="486"/>
        <end position="503"/>
    </location>
</feature>
<evidence type="ECO:0000256" key="6">
    <source>
        <dbReference type="ARBA" id="ARBA00023136"/>
    </source>
</evidence>